<dbReference type="GO" id="GO:0007165">
    <property type="term" value="P:signal transduction"/>
    <property type="evidence" value="ECO:0007669"/>
    <property type="project" value="TreeGrafter"/>
</dbReference>
<proteinExistence type="predicted"/>
<evidence type="ECO:0000256" key="2">
    <source>
        <dbReference type="ARBA" id="ARBA00022692"/>
    </source>
</evidence>
<organism evidence="7 8">
    <name type="scientific">Pandoraea iniqua</name>
    <dbReference type="NCBI Taxonomy" id="2508288"/>
    <lineage>
        <taxon>Bacteria</taxon>
        <taxon>Pseudomonadati</taxon>
        <taxon>Pseudomonadota</taxon>
        <taxon>Betaproteobacteria</taxon>
        <taxon>Burkholderiales</taxon>
        <taxon>Burkholderiaceae</taxon>
        <taxon>Pandoraea</taxon>
    </lineage>
</organism>
<evidence type="ECO:0000256" key="1">
    <source>
        <dbReference type="ARBA" id="ARBA00004167"/>
    </source>
</evidence>
<name>A0A5E4YK57_9BURK</name>
<keyword evidence="4" id="KW-1133">Transmembrane helix</keyword>
<evidence type="ECO:0000313" key="7">
    <source>
        <dbReference type="EMBL" id="VVE48775.1"/>
    </source>
</evidence>
<reference evidence="7 8" key="1">
    <citation type="submission" date="2019-08" db="EMBL/GenBank/DDBJ databases">
        <authorList>
            <person name="Peeters C."/>
        </authorList>
    </citation>
    <scope>NUCLEOTIDE SEQUENCE [LARGE SCALE GENOMIC DNA]</scope>
    <source>
        <strain evidence="7 8">LMG 31115</strain>
    </source>
</reference>
<dbReference type="PANTHER" id="PTHR24365">
    <property type="entry name" value="TOLL-LIKE RECEPTOR"/>
    <property type="match status" value="1"/>
</dbReference>
<evidence type="ECO:0000256" key="6">
    <source>
        <dbReference type="SAM" id="MobiDB-lite"/>
    </source>
</evidence>
<evidence type="ECO:0000256" key="5">
    <source>
        <dbReference type="ARBA" id="ARBA00023136"/>
    </source>
</evidence>
<comment type="subcellular location">
    <subcellularLocation>
        <location evidence="1">Membrane</location>
        <topology evidence="1">Single-pass membrane protein</topology>
    </subcellularLocation>
</comment>
<keyword evidence="3" id="KW-0732">Signal</keyword>
<evidence type="ECO:0000256" key="3">
    <source>
        <dbReference type="ARBA" id="ARBA00022729"/>
    </source>
</evidence>
<dbReference type="EMBL" id="CABPSI010000005">
    <property type="protein sequence ID" value="VVE48775.1"/>
    <property type="molecule type" value="Genomic_DNA"/>
</dbReference>
<evidence type="ECO:0000313" key="8">
    <source>
        <dbReference type="Proteomes" id="UP000333828"/>
    </source>
</evidence>
<dbReference type="PANTHER" id="PTHR24365:SF541">
    <property type="entry name" value="PROTEIN TOLL-RELATED"/>
    <property type="match status" value="1"/>
</dbReference>
<keyword evidence="2" id="KW-0812">Transmembrane</keyword>
<sequence length="732" mass="82048">MGVSSSRPSRFRAQDSLVPKGPCATESYGGTDGGPLEKSMVIEAPGSPRAIGVGPEHAAGINAVGQLHAKSMSAEENLNHLVRTAMGNKVIRRAFADNVRAPLLRKLLNVKEFRSQATAAVRHLRLSDARGLKHLAARRKVGEFENLEALALAFNLEHVDPRLLPTTLTVLDLSECENLHAWIRYLPQFSRLTTLRVSCVYTEYLWKILPELPNLRSFCFESTQYWEKYVSFSVFAKIPGLTSLSLRGAYLSSDDAHELEALTGLTSLELRNAKLGLEGVRALSNLGKLTSLNVAFNNLGPEGVRELIKLTELTELDVSSNKIGLEGAMELARLVNLKSLNVNGNNIGPKGVLSLAPLMKLERLDIGHNHIGREGFEVVCGFNNLRELDIQRNEIKDRGVRILAKLPNLTSLGVLGRRFDAEGILSFSRSRYGLDEDYCGIFNGWPSVVELRMNQVDVEKDILFDVKALKFPFLEHHSIKDWEDLVAKLWWFERQQAIECIRLTPNVMLPAIQTYDASYLHRATLAFLDIQLLYWSLEILPNGQREGASLDLRAGAARFVMTSILRALKSGKVGSLYVNLTPYDLSTAHVDGLHRIVSKLKDTKLQQQLQITFQSCEMHEPVQMSAELARDRMKRHLDAWKEAGAHAPNHLAVVHHIHDVMLLRPADPKAGIFDFSRLPVPTLPRLDLLHDMRGRFFELSDIKIILLNPVTYAQGLPNWLEDLRLKAVVRRL</sequence>
<dbReference type="SUPFAM" id="SSF52047">
    <property type="entry name" value="RNI-like"/>
    <property type="match status" value="1"/>
</dbReference>
<dbReference type="Proteomes" id="UP000333828">
    <property type="component" value="Unassembled WGS sequence"/>
</dbReference>
<keyword evidence="8" id="KW-1185">Reference proteome</keyword>
<dbReference type="Pfam" id="PF13516">
    <property type="entry name" value="LRR_6"/>
    <property type="match status" value="5"/>
</dbReference>
<dbReference type="SMART" id="SM00368">
    <property type="entry name" value="LRR_RI"/>
    <property type="match status" value="4"/>
</dbReference>
<accession>A0A5E4YK57</accession>
<dbReference type="SMART" id="SM00365">
    <property type="entry name" value="LRR_SD22"/>
    <property type="match status" value="3"/>
</dbReference>
<dbReference type="GO" id="GO:0038023">
    <property type="term" value="F:signaling receptor activity"/>
    <property type="evidence" value="ECO:0007669"/>
    <property type="project" value="TreeGrafter"/>
</dbReference>
<dbReference type="InterPro" id="IPR032675">
    <property type="entry name" value="LRR_dom_sf"/>
</dbReference>
<dbReference type="InterPro" id="IPR001611">
    <property type="entry name" value="Leu-rich_rpt"/>
</dbReference>
<keyword evidence="5" id="KW-0472">Membrane</keyword>
<dbReference type="AlphaFoldDB" id="A0A5E4YK57"/>
<evidence type="ECO:0000256" key="4">
    <source>
        <dbReference type="ARBA" id="ARBA00022989"/>
    </source>
</evidence>
<feature type="region of interest" description="Disordered" evidence="6">
    <location>
        <begin position="1"/>
        <end position="36"/>
    </location>
</feature>
<protein>
    <submittedName>
        <fullName evidence="7">Internalin-A</fullName>
    </submittedName>
</protein>
<gene>
    <name evidence="7" type="primary">inlA_8</name>
    <name evidence="7" type="ORF">PIN31115_04542</name>
</gene>
<dbReference type="GO" id="GO:0005886">
    <property type="term" value="C:plasma membrane"/>
    <property type="evidence" value="ECO:0007669"/>
    <property type="project" value="TreeGrafter"/>
</dbReference>
<dbReference type="Gene3D" id="3.80.10.10">
    <property type="entry name" value="Ribonuclease Inhibitor"/>
    <property type="match status" value="1"/>
</dbReference>